<evidence type="ECO:0000256" key="1">
    <source>
        <dbReference type="SAM" id="MobiDB-lite"/>
    </source>
</evidence>
<name>A0AAE0GGA3_9CHLO</name>
<reference evidence="3 4" key="1">
    <citation type="journal article" date="2015" name="Genome Biol. Evol.">
        <title>Comparative Genomics of a Bacterivorous Green Alga Reveals Evolutionary Causalities and Consequences of Phago-Mixotrophic Mode of Nutrition.</title>
        <authorList>
            <person name="Burns J.A."/>
            <person name="Paasch A."/>
            <person name="Narechania A."/>
            <person name="Kim E."/>
        </authorList>
    </citation>
    <scope>NUCLEOTIDE SEQUENCE [LARGE SCALE GENOMIC DNA]</scope>
    <source>
        <strain evidence="3">PLY_AMNH</strain>
    </source>
</reference>
<feature type="compositionally biased region" description="Polar residues" evidence="1">
    <location>
        <begin position="291"/>
        <end position="316"/>
    </location>
</feature>
<comment type="caution">
    <text evidence="3">The sequence shown here is derived from an EMBL/GenBank/DDBJ whole genome shotgun (WGS) entry which is preliminary data.</text>
</comment>
<organism evidence="3 4">
    <name type="scientific">Cymbomonas tetramitiformis</name>
    <dbReference type="NCBI Taxonomy" id="36881"/>
    <lineage>
        <taxon>Eukaryota</taxon>
        <taxon>Viridiplantae</taxon>
        <taxon>Chlorophyta</taxon>
        <taxon>Pyramimonadophyceae</taxon>
        <taxon>Pyramimonadales</taxon>
        <taxon>Pyramimonadaceae</taxon>
        <taxon>Cymbomonas</taxon>
    </lineage>
</organism>
<reference evidence="3" key="2">
    <citation type="submission" date="2023-06" db="EMBL/GenBank/DDBJ databases">
        <title>Long-read-based genome assembly of the green algal bacterivore Cymbomonas tetramitiformis.</title>
        <authorList>
            <person name="Gyaltshen Y."/>
            <person name="Rozenberg A."/>
            <person name="Paasch A."/>
            <person name="Burns J.A."/>
            <person name="Warring S."/>
            <person name="Larson R."/>
            <person name="Maurer-Alcala X."/>
            <person name="Dacks J."/>
            <person name="Kim E."/>
        </authorList>
    </citation>
    <scope>NUCLEOTIDE SEQUENCE</scope>
    <source>
        <strain evidence="3">PLY_AMNH</strain>
    </source>
</reference>
<keyword evidence="4" id="KW-1185">Reference proteome</keyword>
<gene>
    <name evidence="3" type="ORF">CYMTET_14479</name>
    <name evidence="2" type="ORF">CYMTET_54615</name>
</gene>
<proteinExistence type="predicted"/>
<dbReference type="Proteomes" id="UP001190700">
    <property type="component" value="Unassembled WGS sequence"/>
</dbReference>
<accession>A0AAE0GGA3</accession>
<feature type="compositionally biased region" description="Low complexity" evidence="1">
    <location>
        <begin position="269"/>
        <end position="283"/>
    </location>
</feature>
<feature type="region of interest" description="Disordered" evidence="1">
    <location>
        <begin position="368"/>
        <end position="396"/>
    </location>
</feature>
<sequence>MDDGDFSKLASEINAYLADMIINQETDSGERMSKEDVNKIKRSMFDTALNTTFFSSDASTDKVRVYLMEPREDGSTVAEMTLEDEEDYPAHARFMMSPLMYRRNKPFCVKQTNGALDYDAAWHAMWYFMQLKFGGPSSTKALEDLCIMDDEDPLSLSSRFLRLVARANRAHSVDRPLVNDESAMGHFLDALPVAWGGGHRQRKAAPRRHQLQRIHAQGNDRAVAQQIFEELKEFENKCLRRALDQDNLHKYAHSFPTGATKNALLNLVKPSSSTPAKPTKPIPGVKPLTAPKTSTTNSGYQAPRSSRDNTFPSTNAHLNEAGRNLLRNMSGNLILENFSGTVTPAPAMHPHPSNVGPTSEKWAQGYKAVPKTPSHHTVEPDQQGTASEPIPHFHSY</sequence>
<protein>
    <submittedName>
        <fullName evidence="3">Uncharacterized protein</fullName>
    </submittedName>
</protein>
<evidence type="ECO:0000313" key="2">
    <source>
        <dbReference type="EMBL" id="KAK3235172.1"/>
    </source>
</evidence>
<feature type="region of interest" description="Disordered" evidence="1">
    <location>
        <begin position="269"/>
        <end position="316"/>
    </location>
</feature>
<evidence type="ECO:0000313" key="4">
    <source>
        <dbReference type="Proteomes" id="UP001190700"/>
    </source>
</evidence>
<dbReference type="EMBL" id="LGRX02006066">
    <property type="protein sequence ID" value="KAK3277522.1"/>
    <property type="molecule type" value="Genomic_DNA"/>
</dbReference>
<evidence type="ECO:0000313" key="3">
    <source>
        <dbReference type="EMBL" id="KAK3277522.1"/>
    </source>
</evidence>
<dbReference type="AlphaFoldDB" id="A0AAE0GGA3"/>
<dbReference type="EMBL" id="LGRX02035355">
    <property type="protein sequence ID" value="KAK3235172.1"/>
    <property type="molecule type" value="Genomic_DNA"/>
</dbReference>